<evidence type="ECO:0000313" key="3">
    <source>
        <dbReference type="Proteomes" id="UP001154114"/>
    </source>
</evidence>
<protein>
    <recommendedName>
        <fullName evidence="1">FAST kinase-like protein subdomain 2 domain-containing protein</fullName>
    </recommendedName>
</protein>
<proteinExistence type="predicted"/>
<evidence type="ECO:0000313" key="2">
    <source>
        <dbReference type="EMBL" id="CAD0200194.1"/>
    </source>
</evidence>
<sequence length="298" mass="33481">MQYRHEPVLSAIADWLQRHIRMCRASTCFRHRHAGHGGLYAPDKAGVALLKEFVPVPLKKDSDELRAFCETALTLKEEEDEVFVVAGHGVLAADPRQGGEAPLDPRCSQSSLISYCLLATWDDILDPQLEDPNPMPSQADDDRRVRAAYCGQRPYPRLPEHVAGGVPVVHAKDKAQYVQGVMDTFKSLVSADAFLKRECNSGMGFLYDAEFAVDAKCHPVPLEKACIPDSCARTRLPRHDAKDSRPARHQPTLQRLLELKGFKVLQIPYTEFNPKDKLLTRVQYIEKRLKELVSSKQA</sequence>
<evidence type="ECO:0000259" key="1">
    <source>
        <dbReference type="Pfam" id="PF08368"/>
    </source>
</evidence>
<name>A0A9N8KSR4_CHRIL</name>
<dbReference type="AlphaFoldDB" id="A0A9N8KSR4"/>
<dbReference type="Proteomes" id="UP001154114">
    <property type="component" value="Chromosome 12"/>
</dbReference>
<dbReference type="OrthoDB" id="6501018at2759"/>
<keyword evidence="3" id="KW-1185">Reference proteome</keyword>
<dbReference type="EMBL" id="LR824015">
    <property type="protein sequence ID" value="CAD0200194.1"/>
    <property type="molecule type" value="Genomic_DNA"/>
</dbReference>
<organism evidence="2 3">
    <name type="scientific">Chrysodeixis includens</name>
    <name type="common">Soybean looper</name>
    <name type="synonym">Pseudoplusia includens</name>
    <dbReference type="NCBI Taxonomy" id="689277"/>
    <lineage>
        <taxon>Eukaryota</taxon>
        <taxon>Metazoa</taxon>
        <taxon>Ecdysozoa</taxon>
        <taxon>Arthropoda</taxon>
        <taxon>Hexapoda</taxon>
        <taxon>Insecta</taxon>
        <taxon>Pterygota</taxon>
        <taxon>Neoptera</taxon>
        <taxon>Endopterygota</taxon>
        <taxon>Lepidoptera</taxon>
        <taxon>Glossata</taxon>
        <taxon>Ditrysia</taxon>
        <taxon>Noctuoidea</taxon>
        <taxon>Noctuidae</taxon>
        <taxon>Plusiinae</taxon>
        <taxon>Chrysodeixis</taxon>
    </lineage>
</organism>
<feature type="domain" description="FAST kinase-like protein subdomain 2" evidence="1">
    <location>
        <begin position="156"/>
        <end position="221"/>
    </location>
</feature>
<dbReference type="Pfam" id="PF08368">
    <property type="entry name" value="FAST_2"/>
    <property type="match status" value="1"/>
</dbReference>
<reference evidence="2" key="1">
    <citation type="submission" date="2021-12" db="EMBL/GenBank/DDBJ databases">
        <authorList>
            <person name="King R."/>
        </authorList>
    </citation>
    <scope>NUCLEOTIDE SEQUENCE</scope>
</reference>
<gene>
    <name evidence="2" type="ORF">CINC_LOCUS1882</name>
</gene>
<accession>A0A9N8KSR4</accession>
<dbReference type="InterPro" id="IPR013579">
    <property type="entry name" value="FAST_2"/>
</dbReference>